<dbReference type="Pfam" id="PF05922">
    <property type="entry name" value="Inhibitor_I9"/>
    <property type="match status" value="1"/>
</dbReference>
<dbReference type="PROSITE" id="PS00137">
    <property type="entry name" value="SUBTILASE_HIS"/>
    <property type="match status" value="1"/>
</dbReference>
<feature type="active site" description="Charge relay system" evidence="8 9">
    <location>
        <position position="140"/>
    </location>
</feature>
<evidence type="ECO:0000256" key="4">
    <source>
        <dbReference type="ARBA" id="ARBA00022670"/>
    </source>
</evidence>
<feature type="active site" description="Charge relay system" evidence="8 9">
    <location>
        <position position="531"/>
    </location>
</feature>
<dbReference type="FunFam" id="3.30.70.80:FF:000002">
    <property type="entry name" value="Subtilisin-like protease SBT5.3"/>
    <property type="match status" value="1"/>
</dbReference>
<dbReference type="Gene3D" id="3.30.70.80">
    <property type="entry name" value="Peptidase S8 propeptide/proteinase inhibitor I9"/>
    <property type="match status" value="1"/>
</dbReference>
<feature type="domain" description="Inhibitor I9" evidence="13">
    <location>
        <begin position="28"/>
        <end position="109"/>
    </location>
</feature>
<keyword evidence="6 9" id="KW-0378">Hydrolase</keyword>
<dbReference type="OrthoDB" id="206201at2759"/>
<evidence type="ECO:0000256" key="11">
    <source>
        <dbReference type="SAM" id="SignalP"/>
    </source>
</evidence>
<evidence type="ECO:0000256" key="7">
    <source>
        <dbReference type="ARBA" id="ARBA00022825"/>
    </source>
</evidence>
<dbReference type="CDD" id="cd04852">
    <property type="entry name" value="Peptidases_S8_3"/>
    <property type="match status" value="1"/>
</dbReference>
<dbReference type="FunFam" id="3.40.50.200:FF:000006">
    <property type="entry name" value="Subtilisin-like protease SBT1.5"/>
    <property type="match status" value="1"/>
</dbReference>
<dbReference type="InterPro" id="IPR010259">
    <property type="entry name" value="S8pro/Inhibitor_I9"/>
</dbReference>
<evidence type="ECO:0000256" key="9">
    <source>
        <dbReference type="PROSITE-ProRule" id="PRU01240"/>
    </source>
</evidence>
<dbReference type="InterPro" id="IPR022398">
    <property type="entry name" value="Peptidase_S8_His-AS"/>
</dbReference>
<evidence type="ECO:0000313" key="15">
    <source>
        <dbReference type="EMBL" id="KAB1204143.1"/>
    </source>
</evidence>
<sequence length="770" mass="82563">MANPRRLTLLYFLIVFLVQCHSQERKAHVVYMGEKPSVQTSMASTPHEMHSSMLESVLGSASAAKESLIYSYGRTFNGFAAMLSDEEVARFADMEEVVSVLPNTKYELHTTRSWDFLGLFNDESRVRGSGGGDVIIGVLDTGIWPESDSFSDEGFGAPPAKWKGTCQKSKNFTCNNKIIGARYYNGLKEYLPKDIISPRDSEGHGSHVASIAAGRIVGGASYYGLALGLARGGAPGARIAVYKVCWSLGCDSVDILAAFDDAIADGVDILSISSGSPFQFPYWEDATSIGSFHAMKHGILTSASAGNSGPERATVQNNAPWLLTVAASSIDRKFASELLLGNGRTFTGSVLNTFELNGTMFPLIWGGGATNYSANSISLISRYCFPGDLDSHKVEGRIVLCEARSDGSGVVIGKGVGIIMPRPSGATYAPAFSLPASLISEEEISLVLDYIRSVKNPVATVLVTEAIQDSTAPVAASFSSRGPHLISPDILKPDLTAPGIDILAAWSPLGSASIYDEDKRSTDYFINSGTSMSCPHASGAAAYVKAVHPSWSPAAIKSALMTTANVMDPRKHENEREFAYGSGLLNPTKALDPGLVFDASAVDYIGFLCEQGYNSKTLRLVTGDRSVCKSTKWGRGWDLNYPSFSLAIEDGRKIKGIFTRTVTNVGPPNSTYHARIDIPFPLDVKVKPSLLSFASVGEKKSFVVKVNGPNVAQAPIISGSITWEHGEHAVRTPLVVYTVLQSALSNNPFNQTAKSAPTSPHSKGNMWERN</sequence>
<evidence type="ECO:0000256" key="3">
    <source>
        <dbReference type="ARBA" id="ARBA00022525"/>
    </source>
</evidence>
<feature type="domain" description="Peptidase S8/S53" evidence="12">
    <location>
        <begin position="132"/>
        <end position="583"/>
    </location>
</feature>
<keyword evidence="5 11" id="KW-0732">Signal</keyword>
<dbReference type="GO" id="GO:0005576">
    <property type="term" value="C:extracellular region"/>
    <property type="evidence" value="ECO:0007669"/>
    <property type="project" value="UniProtKB-SubCell"/>
</dbReference>
<feature type="signal peptide" evidence="11">
    <location>
        <begin position="1"/>
        <end position="22"/>
    </location>
</feature>
<evidence type="ECO:0000259" key="14">
    <source>
        <dbReference type="Pfam" id="PF17766"/>
    </source>
</evidence>
<dbReference type="GO" id="GO:0009609">
    <property type="term" value="P:response to symbiotic bacterium"/>
    <property type="evidence" value="ECO:0007669"/>
    <property type="project" value="UniProtKB-ARBA"/>
</dbReference>
<dbReference type="InterPro" id="IPR034197">
    <property type="entry name" value="Peptidases_S8_3"/>
</dbReference>
<proteinExistence type="inferred from homology"/>
<feature type="region of interest" description="Disordered" evidence="10">
    <location>
        <begin position="748"/>
        <end position="770"/>
    </location>
</feature>
<dbReference type="InterPro" id="IPR041469">
    <property type="entry name" value="Subtilisin-like_FN3"/>
</dbReference>
<keyword evidence="16" id="KW-1185">Reference proteome</keyword>
<dbReference type="InterPro" id="IPR023828">
    <property type="entry name" value="Peptidase_S8_Ser-AS"/>
</dbReference>
<dbReference type="GO" id="GO:0004252">
    <property type="term" value="F:serine-type endopeptidase activity"/>
    <property type="evidence" value="ECO:0007669"/>
    <property type="project" value="UniProtKB-UniRule"/>
</dbReference>
<evidence type="ECO:0000256" key="1">
    <source>
        <dbReference type="ARBA" id="ARBA00004613"/>
    </source>
</evidence>
<comment type="caution">
    <text evidence="15">The sequence shown here is derived from an EMBL/GenBank/DDBJ whole genome shotgun (WGS) entry which is preliminary data.</text>
</comment>
<evidence type="ECO:0000256" key="6">
    <source>
        <dbReference type="ARBA" id="ARBA00022801"/>
    </source>
</evidence>
<dbReference type="PROSITE" id="PS00138">
    <property type="entry name" value="SUBTILASE_SER"/>
    <property type="match status" value="1"/>
</dbReference>
<dbReference type="GO" id="GO:0006508">
    <property type="term" value="P:proteolysis"/>
    <property type="evidence" value="ECO:0007669"/>
    <property type="project" value="UniProtKB-KW"/>
</dbReference>
<feature type="active site" description="Charge relay system" evidence="8 9">
    <location>
        <position position="204"/>
    </location>
</feature>
<protein>
    <submittedName>
        <fullName evidence="15">Cucumisin</fullName>
    </submittedName>
</protein>
<evidence type="ECO:0000259" key="13">
    <source>
        <dbReference type="Pfam" id="PF05922"/>
    </source>
</evidence>
<dbReference type="PROSITE" id="PS51892">
    <property type="entry name" value="SUBTILASE"/>
    <property type="match status" value="1"/>
</dbReference>
<gene>
    <name evidence="15" type="ORF">CJ030_MR8G004040</name>
</gene>
<keyword evidence="4 9" id="KW-0645">Protease</keyword>
<dbReference type="Gene3D" id="3.50.30.30">
    <property type="match status" value="1"/>
</dbReference>
<comment type="subcellular location">
    <subcellularLocation>
        <location evidence="1">Secreted</location>
    </subcellularLocation>
</comment>
<dbReference type="PANTHER" id="PTHR10795">
    <property type="entry name" value="PROPROTEIN CONVERTASE SUBTILISIN/KEXIN"/>
    <property type="match status" value="1"/>
</dbReference>
<dbReference type="InterPro" id="IPR045051">
    <property type="entry name" value="SBT"/>
</dbReference>
<dbReference type="InterPro" id="IPR036852">
    <property type="entry name" value="Peptidase_S8/S53_dom_sf"/>
</dbReference>
<dbReference type="Pfam" id="PF00082">
    <property type="entry name" value="Peptidase_S8"/>
    <property type="match status" value="1"/>
</dbReference>
<dbReference type="InterPro" id="IPR015500">
    <property type="entry name" value="Peptidase_S8_subtilisin-rel"/>
</dbReference>
<dbReference type="Proteomes" id="UP000516437">
    <property type="component" value="Chromosome 8"/>
</dbReference>
<dbReference type="InterPro" id="IPR000209">
    <property type="entry name" value="Peptidase_S8/S53_dom"/>
</dbReference>
<dbReference type="CDD" id="cd02120">
    <property type="entry name" value="PA_subtilisin_like"/>
    <property type="match status" value="1"/>
</dbReference>
<evidence type="ECO:0000256" key="10">
    <source>
        <dbReference type="SAM" id="MobiDB-lite"/>
    </source>
</evidence>
<evidence type="ECO:0000256" key="8">
    <source>
        <dbReference type="PIRSR" id="PIRSR615500-1"/>
    </source>
</evidence>
<evidence type="ECO:0000259" key="12">
    <source>
        <dbReference type="Pfam" id="PF00082"/>
    </source>
</evidence>
<dbReference type="InterPro" id="IPR037045">
    <property type="entry name" value="S8pro/Inhibitor_I9_sf"/>
</dbReference>
<evidence type="ECO:0000256" key="5">
    <source>
        <dbReference type="ARBA" id="ARBA00022729"/>
    </source>
</evidence>
<accession>A0A6A1UUZ5</accession>
<feature type="domain" description="Subtilisin-like protease fibronectin type-III" evidence="14">
    <location>
        <begin position="638"/>
        <end position="736"/>
    </location>
</feature>
<dbReference type="Gene3D" id="2.60.40.2310">
    <property type="match status" value="1"/>
</dbReference>
<dbReference type="EMBL" id="RXIC02000026">
    <property type="protein sequence ID" value="KAB1204143.1"/>
    <property type="molecule type" value="Genomic_DNA"/>
</dbReference>
<feature type="compositionally biased region" description="Polar residues" evidence="10">
    <location>
        <begin position="748"/>
        <end position="762"/>
    </location>
</feature>
<name>A0A6A1UUZ5_9ROSI</name>
<dbReference type="Pfam" id="PF17766">
    <property type="entry name" value="fn3_6"/>
    <property type="match status" value="1"/>
</dbReference>
<dbReference type="AlphaFoldDB" id="A0A6A1UUZ5"/>
<evidence type="ECO:0000256" key="2">
    <source>
        <dbReference type="ARBA" id="ARBA00011073"/>
    </source>
</evidence>
<evidence type="ECO:0000313" key="16">
    <source>
        <dbReference type="Proteomes" id="UP000516437"/>
    </source>
</evidence>
<feature type="chain" id="PRO_5025565745" evidence="11">
    <location>
        <begin position="23"/>
        <end position="770"/>
    </location>
</feature>
<comment type="similarity">
    <text evidence="2 9">Belongs to the peptidase S8 family.</text>
</comment>
<organism evidence="15 16">
    <name type="scientific">Morella rubra</name>
    <name type="common">Chinese bayberry</name>
    <dbReference type="NCBI Taxonomy" id="262757"/>
    <lineage>
        <taxon>Eukaryota</taxon>
        <taxon>Viridiplantae</taxon>
        <taxon>Streptophyta</taxon>
        <taxon>Embryophyta</taxon>
        <taxon>Tracheophyta</taxon>
        <taxon>Spermatophyta</taxon>
        <taxon>Magnoliopsida</taxon>
        <taxon>eudicotyledons</taxon>
        <taxon>Gunneridae</taxon>
        <taxon>Pentapetalae</taxon>
        <taxon>rosids</taxon>
        <taxon>fabids</taxon>
        <taxon>Fagales</taxon>
        <taxon>Myricaceae</taxon>
        <taxon>Morella</taxon>
    </lineage>
</organism>
<dbReference type="PRINTS" id="PR00723">
    <property type="entry name" value="SUBTILISIN"/>
</dbReference>
<dbReference type="Gene3D" id="3.40.50.200">
    <property type="entry name" value="Peptidase S8/S53 domain"/>
    <property type="match status" value="1"/>
</dbReference>
<keyword evidence="7 9" id="KW-0720">Serine protease</keyword>
<keyword evidence="3" id="KW-0964">Secreted</keyword>
<reference evidence="15 16" key="1">
    <citation type="journal article" date="2019" name="Plant Biotechnol. J.">
        <title>The red bayberry genome and genetic basis of sex determination.</title>
        <authorList>
            <person name="Jia H.M."/>
            <person name="Jia H.J."/>
            <person name="Cai Q.L."/>
            <person name="Wang Y."/>
            <person name="Zhao H.B."/>
            <person name="Yang W.F."/>
            <person name="Wang G.Y."/>
            <person name="Li Y.H."/>
            <person name="Zhan D.L."/>
            <person name="Shen Y.T."/>
            <person name="Niu Q.F."/>
            <person name="Chang L."/>
            <person name="Qiu J."/>
            <person name="Zhao L."/>
            <person name="Xie H.B."/>
            <person name="Fu W.Y."/>
            <person name="Jin J."/>
            <person name="Li X.W."/>
            <person name="Jiao Y."/>
            <person name="Zhou C.C."/>
            <person name="Tu T."/>
            <person name="Chai C.Y."/>
            <person name="Gao J.L."/>
            <person name="Fan L.J."/>
            <person name="van de Weg E."/>
            <person name="Wang J.Y."/>
            <person name="Gao Z.S."/>
        </authorList>
    </citation>
    <scope>NUCLEOTIDE SEQUENCE [LARGE SCALE GENOMIC DNA]</scope>
    <source>
        <tissue evidence="15">Leaves</tissue>
    </source>
</reference>
<dbReference type="SUPFAM" id="SSF52743">
    <property type="entry name" value="Subtilisin-like"/>
    <property type="match status" value="1"/>
</dbReference>